<gene>
    <name evidence="3" type="ORF">M8330_19000</name>
</gene>
<keyword evidence="4" id="KW-1185">Reference proteome</keyword>
<feature type="transmembrane region" description="Helical" evidence="2">
    <location>
        <begin position="89"/>
        <end position="111"/>
    </location>
</feature>
<feature type="region of interest" description="Disordered" evidence="1">
    <location>
        <begin position="1"/>
        <end position="68"/>
    </location>
</feature>
<dbReference type="AlphaFoldDB" id="A0A9X2DBL5"/>
<keyword evidence="2" id="KW-0812">Transmembrane</keyword>
<comment type="caution">
    <text evidence="3">The sequence shown here is derived from an EMBL/GenBank/DDBJ whole genome shotgun (WGS) entry which is preliminary data.</text>
</comment>
<name>A0A9X2DBL5_9ACTN</name>
<proteinExistence type="predicted"/>
<evidence type="ECO:0000313" key="3">
    <source>
        <dbReference type="EMBL" id="MCM0622382.1"/>
    </source>
</evidence>
<feature type="region of interest" description="Disordered" evidence="1">
    <location>
        <begin position="309"/>
        <end position="333"/>
    </location>
</feature>
<keyword evidence="2" id="KW-1133">Transmembrane helix</keyword>
<feature type="compositionally biased region" description="Low complexity" evidence="1">
    <location>
        <begin position="309"/>
        <end position="325"/>
    </location>
</feature>
<keyword evidence="2" id="KW-0472">Membrane</keyword>
<evidence type="ECO:0000256" key="1">
    <source>
        <dbReference type="SAM" id="MobiDB-lite"/>
    </source>
</evidence>
<protein>
    <submittedName>
        <fullName evidence="3">Uncharacterized protein</fullName>
    </submittedName>
</protein>
<sequence>MSRAATTGTRKAGRRAADAPLDPTVPVPDSPAALTSRKGGRSKGGKPGKAPKGGKAGKAPVAPPPRHGVNLVSPWVLEQHRVRHLRRRFVYGVGSLVLVLGLVGTGMHFALAQAEAELSGEQAVTDGLQLRISALDDVSAYVSSVRGRGLVTRTLMSTQVDTAAVVKGLDKALPDGAELASLTFTLAPAADTTTDAATTTDGTTTDGAATDATAAVDPDRGIGATCAGPDPFGANPVLTCVSIAGTAPDRQAVARLVERLESDEMFSEPFITTTTAGEDGVTFAGTVGVTSVAFTGTYDDLASALLPPLATAEDTETTDATAATTTEDEETTP</sequence>
<organism evidence="3 4">
    <name type="scientific">Nocardioides bruguierae</name>
    <dbReference type="NCBI Taxonomy" id="2945102"/>
    <lineage>
        <taxon>Bacteria</taxon>
        <taxon>Bacillati</taxon>
        <taxon>Actinomycetota</taxon>
        <taxon>Actinomycetes</taxon>
        <taxon>Propionibacteriales</taxon>
        <taxon>Nocardioidaceae</taxon>
        <taxon>Nocardioides</taxon>
    </lineage>
</organism>
<reference evidence="3" key="1">
    <citation type="submission" date="2022-05" db="EMBL/GenBank/DDBJ databases">
        <authorList>
            <person name="Tuo L."/>
        </authorList>
    </citation>
    <scope>NUCLEOTIDE SEQUENCE</scope>
    <source>
        <strain evidence="3">BSK12Z-4</strain>
    </source>
</reference>
<dbReference type="EMBL" id="JAMOIL010000033">
    <property type="protein sequence ID" value="MCM0622382.1"/>
    <property type="molecule type" value="Genomic_DNA"/>
</dbReference>
<dbReference type="Proteomes" id="UP001139485">
    <property type="component" value="Unassembled WGS sequence"/>
</dbReference>
<evidence type="ECO:0000256" key="2">
    <source>
        <dbReference type="SAM" id="Phobius"/>
    </source>
</evidence>
<evidence type="ECO:0000313" key="4">
    <source>
        <dbReference type="Proteomes" id="UP001139485"/>
    </source>
</evidence>
<dbReference type="RefSeq" id="WP_250828600.1">
    <property type="nucleotide sequence ID" value="NZ_JAMOIL010000033.1"/>
</dbReference>
<accession>A0A9X2DBL5</accession>